<feature type="transmembrane region" description="Helical" evidence="8">
    <location>
        <begin position="302"/>
        <end position="322"/>
    </location>
</feature>
<dbReference type="OrthoDB" id="9800416at2"/>
<dbReference type="Pfam" id="PF07690">
    <property type="entry name" value="MFS_1"/>
    <property type="match status" value="1"/>
</dbReference>
<dbReference type="AlphaFoldDB" id="A0A327JN67"/>
<feature type="transmembrane region" description="Helical" evidence="8">
    <location>
        <begin position="28"/>
        <end position="47"/>
    </location>
</feature>
<comment type="subcellular location">
    <subcellularLocation>
        <location evidence="8">Cell inner membrane</location>
        <topology evidence="8">Multi-pass membrane protein</topology>
    </subcellularLocation>
    <subcellularLocation>
        <location evidence="1">Cell membrane</location>
        <topology evidence="1">Multi-pass membrane protein</topology>
    </subcellularLocation>
</comment>
<dbReference type="EMBL" id="NPEV01000032">
    <property type="protein sequence ID" value="RAI26322.1"/>
    <property type="molecule type" value="Genomic_DNA"/>
</dbReference>
<reference evidence="10 11" key="1">
    <citation type="submission" date="2017-07" db="EMBL/GenBank/DDBJ databases">
        <title>Draft Genome Sequences of Select Purple Nonsulfur Bacteria.</title>
        <authorList>
            <person name="Lasarre B."/>
            <person name="Mckinlay J.B."/>
        </authorList>
    </citation>
    <scope>NUCLEOTIDE SEQUENCE [LARGE SCALE GENOMIC DNA]</scope>
    <source>
        <strain evidence="10 11">DSM 11290</strain>
    </source>
</reference>
<dbReference type="PROSITE" id="PS50850">
    <property type="entry name" value="MFS"/>
    <property type="match status" value="1"/>
</dbReference>
<dbReference type="Proteomes" id="UP000249299">
    <property type="component" value="Unassembled WGS sequence"/>
</dbReference>
<feature type="domain" description="Major facilitator superfamily (MFS) profile" evidence="9">
    <location>
        <begin position="33"/>
        <end position="417"/>
    </location>
</feature>
<dbReference type="InterPro" id="IPR004812">
    <property type="entry name" value="Efflux_drug-R_Bcr/CmlA"/>
</dbReference>
<evidence type="ECO:0000256" key="4">
    <source>
        <dbReference type="ARBA" id="ARBA00022475"/>
    </source>
</evidence>
<evidence type="ECO:0000256" key="2">
    <source>
        <dbReference type="ARBA" id="ARBA00006236"/>
    </source>
</evidence>
<evidence type="ECO:0000256" key="7">
    <source>
        <dbReference type="ARBA" id="ARBA00023136"/>
    </source>
</evidence>
<evidence type="ECO:0000259" key="9">
    <source>
        <dbReference type="PROSITE" id="PS50850"/>
    </source>
</evidence>
<feature type="transmembrane region" description="Helical" evidence="8">
    <location>
        <begin position="157"/>
        <end position="179"/>
    </location>
</feature>
<gene>
    <name evidence="10" type="ORF">CH339_14595</name>
</gene>
<feature type="transmembrane region" description="Helical" evidence="8">
    <location>
        <begin position="126"/>
        <end position="145"/>
    </location>
</feature>
<dbReference type="GO" id="GO:0005886">
    <property type="term" value="C:plasma membrane"/>
    <property type="evidence" value="ECO:0007669"/>
    <property type="project" value="UniProtKB-SubCell"/>
</dbReference>
<keyword evidence="3 8" id="KW-0813">Transport</keyword>
<keyword evidence="6 8" id="KW-1133">Transmembrane helix</keyword>
<evidence type="ECO:0000256" key="6">
    <source>
        <dbReference type="ARBA" id="ARBA00022989"/>
    </source>
</evidence>
<dbReference type="GO" id="GO:0042910">
    <property type="term" value="F:xenobiotic transmembrane transporter activity"/>
    <property type="evidence" value="ECO:0007669"/>
    <property type="project" value="InterPro"/>
</dbReference>
<feature type="transmembrane region" description="Helical" evidence="8">
    <location>
        <begin position="100"/>
        <end position="120"/>
    </location>
</feature>
<dbReference type="NCBIfam" id="NF008314">
    <property type="entry name" value="PRK11102.1"/>
    <property type="match status" value="1"/>
</dbReference>
<dbReference type="GO" id="GO:1990961">
    <property type="term" value="P:xenobiotic detoxification by transmembrane export across the plasma membrane"/>
    <property type="evidence" value="ECO:0007669"/>
    <property type="project" value="InterPro"/>
</dbReference>
<accession>A0A327JN67</accession>
<dbReference type="FunFam" id="1.20.1720.10:FF:000005">
    <property type="entry name" value="Bcr/CflA family efflux transporter"/>
    <property type="match status" value="1"/>
</dbReference>
<keyword evidence="8" id="KW-0997">Cell inner membrane</keyword>
<keyword evidence="11" id="KW-1185">Reference proteome</keyword>
<dbReference type="PANTHER" id="PTHR23502">
    <property type="entry name" value="MAJOR FACILITATOR SUPERFAMILY"/>
    <property type="match status" value="1"/>
</dbReference>
<comment type="similarity">
    <text evidence="2 8">Belongs to the major facilitator superfamily. Bcr/CmlA family.</text>
</comment>
<keyword evidence="7 8" id="KW-0472">Membrane</keyword>
<dbReference type="InterPro" id="IPR020846">
    <property type="entry name" value="MFS_dom"/>
</dbReference>
<feature type="transmembrane region" description="Helical" evidence="8">
    <location>
        <begin position="236"/>
        <end position="266"/>
    </location>
</feature>
<keyword evidence="5 8" id="KW-0812">Transmembrane</keyword>
<dbReference type="InterPro" id="IPR036259">
    <property type="entry name" value="MFS_trans_sf"/>
</dbReference>
<dbReference type="PANTHER" id="PTHR23502:SF132">
    <property type="entry name" value="POLYAMINE TRANSPORTER 2-RELATED"/>
    <property type="match status" value="1"/>
</dbReference>
<protein>
    <recommendedName>
        <fullName evidence="8">Bcr/CflA family efflux transporter</fullName>
    </recommendedName>
</protein>
<feature type="transmembrane region" description="Helical" evidence="8">
    <location>
        <begin position="328"/>
        <end position="353"/>
    </location>
</feature>
<evidence type="ECO:0000256" key="3">
    <source>
        <dbReference type="ARBA" id="ARBA00022448"/>
    </source>
</evidence>
<evidence type="ECO:0000256" key="8">
    <source>
        <dbReference type="RuleBase" id="RU365088"/>
    </source>
</evidence>
<dbReference type="Gene3D" id="1.20.1720.10">
    <property type="entry name" value="Multidrug resistance protein D"/>
    <property type="match status" value="1"/>
</dbReference>
<proteinExistence type="inferred from homology"/>
<evidence type="ECO:0000313" key="11">
    <source>
        <dbReference type="Proteomes" id="UP000249299"/>
    </source>
</evidence>
<evidence type="ECO:0000256" key="5">
    <source>
        <dbReference type="ARBA" id="ARBA00022692"/>
    </source>
</evidence>
<organism evidence="10 11">
    <name type="scientific">Rhodobium orientis</name>
    <dbReference type="NCBI Taxonomy" id="34017"/>
    <lineage>
        <taxon>Bacteria</taxon>
        <taxon>Pseudomonadati</taxon>
        <taxon>Pseudomonadota</taxon>
        <taxon>Alphaproteobacteria</taxon>
        <taxon>Hyphomicrobiales</taxon>
        <taxon>Rhodobiaceae</taxon>
        <taxon>Rhodobium</taxon>
    </lineage>
</organism>
<dbReference type="InterPro" id="IPR011701">
    <property type="entry name" value="MFS"/>
</dbReference>
<evidence type="ECO:0000313" key="10">
    <source>
        <dbReference type="EMBL" id="RAI26322.1"/>
    </source>
</evidence>
<feature type="transmembrane region" description="Helical" evidence="8">
    <location>
        <begin position="365"/>
        <end position="385"/>
    </location>
</feature>
<evidence type="ECO:0000256" key="1">
    <source>
        <dbReference type="ARBA" id="ARBA00004651"/>
    </source>
</evidence>
<dbReference type="CDD" id="cd17320">
    <property type="entry name" value="MFS_MdfA_MDR_like"/>
    <property type="match status" value="1"/>
</dbReference>
<keyword evidence="4" id="KW-1003">Cell membrane</keyword>
<comment type="caution">
    <text evidence="10">The sequence shown here is derived from an EMBL/GenBank/DDBJ whole genome shotgun (WGS) entry which is preliminary data.</text>
</comment>
<feature type="transmembrane region" description="Helical" evidence="8">
    <location>
        <begin position="185"/>
        <end position="207"/>
    </location>
</feature>
<feature type="transmembrane region" description="Helical" evidence="8">
    <location>
        <begin position="391"/>
        <end position="411"/>
    </location>
</feature>
<sequence length="419" mass="43932">MERSGVRSQAARNRMTPVERTDLDAKGINVAGLTLLLGALTAFAPFATDLYLPGLPEIAASFRTDSGHVQLSLSVFFLGLAVGQIIYGPLIDRLGRRLPLLIGVAIFTVTSFLIAFAPTIEAFVGLRLLQGLSGCAGMVVGRAAVRDLFDERETARVFSMLITVIGIAPIVAPVLGGYVLTVSQWPAVFVLLGLFGLVCLAAAARFLPETLPEDERNSANLGSIVMTYLRLASCRAFILPALVGSFAFGGLFSFISGSSFVFIEIYGLSEQHYGWLFGIVAAALMVGAQVNRALLKTLEPRTVFAIGIAVSIAAAIALNLAVATGSLVLVVMALWAIVGVIPLISTNAMAIAMAQSRGNAGSASALLGLLQFGTAAIVSAVISTIHNDTAYPMSGAILGCGIVAGILLVVFRMTEKNRR</sequence>
<feature type="transmembrane region" description="Helical" evidence="8">
    <location>
        <begin position="67"/>
        <end position="88"/>
    </location>
</feature>
<dbReference type="NCBIfam" id="TIGR00710">
    <property type="entry name" value="efflux_Bcr_CflA"/>
    <property type="match status" value="1"/>
</dbReference>
<feature type="transmembrane region" description="Helical" evidence="8">
    <location>
        <begin position="272"/>
        <end position="290"/>
    </location>
</feature>
<name>A0A327JN67_9HYPH</name>
<dbReference type="SUPFAM" id="SSF103473">
    <property type="entry name" value="MFS general substrate transporter"/>
    <property type="match status" value="1"/>
</dbReference>